<dbReference type="InterPro" id="IPR036157">
    <property type="entry name" value="dUTPase-like_sf"/>
</dbReference>
<dbReference type="PANTHER" id="PTHR11241">
    <property type="entry name" value="DEOXYURIDINE 5'-TRIPHOSPHATE NUCLEOTIDOHYDROLASE"/>
    <property type="match status" value="1"/>
</dbReference>
<comment type="similarity">
    <text evidence="2 5">Belongs to the dUTPase family.</text>
</comment>
<dbReference type="InterPro" id="IPR029054">
    <property type="entry name" value="dUTPase-like"/>
</dbReference>
<evidence type="ECO:0000256" key="3">
    <source>
        <dbReference type="ARBA" id="ARBA00022801"/>
    </source>
</evidence>
<dbReference type="GO" id="GO:0004170">
    <property type="term" value="F:dUTP diphosphatase activity"/>
    <property type="evidence" value="ECO:0007669"/>
    <property type="project" value="UniProtKB-UniRule"/>
</dbReference>
<evidence type="ECO:0000259" key="6">
    <source>
        <dbReference type="Pfam" id="PF00692"/>
    </source>
</evidence>
<dbReference type="SUPFAM" id="SSF51283">
    <property type="entry name" value="dUTPase-like"/>
    <property type="match status" value="1"/>
</dbReference>
<comment type="caution">
    <text evidence="7">The sequence shown here is derived from an EMBL/GenBank/DDBJ whole genome shotgun (WGS) entry which is preliminary data.</text>
</comment>
<evidence type="ECO:0000256" key="2">
    <source>
        <dbReference type="ARBA" id="ARBA00006581"/>
    </source>
</evidence>
<dbReference type="InterPro" id="IPR008181">
    <property type="entry name" value="dUTPase"/>
</dbReference>
<dbReference type="EMBL" id="JANPWB010000002">
    <property type="protein sequence ID" value="KAJ1204863.1"/>
    <property type="molecule type" value="Genomic_DNA"/>
</dbReference>
<keyword evidence="3 5" id="KW-0378">Hydrolase</keyword>
<dbReference type="AlphaFoldDB" id="A0AAV7VWZ1"/>
<comment type="cofactor">
    <cofactor evidence="5">
        <name>Mg(2+)</name>
        <dbReference type="ChEBI" id="CHEBI:18420"/>
    </cofactor>
</comment>
<reference evidence="7" key="1">
    <citation type="journal article" date="2022" name="bioRxiv">
        <title>Sequencing and chromosome-scale assembly of the giantPleurodeles waltlgenome.</title>
        <authorList>
            <person name="Brown T."/>
            <person name="Elewa A."/>
            <person name="Iarovenko S."/>
            <person name="Subramanian E."/>
            <person name="Araus A.J."/>
            <person name="Petzold A."/>
            <person name="Susuki M."/>
            <person name="Suzuki K.-i.T."/>
            <person name="Hayashi T."/>
            <person name="Toyoda A."/>
            <person name="Oliveira C."/>
            <person name="Osipova E."/>
            <person name="Leigh N.D."/>
            <person name="Simon A."/>
            <person name="Yun M.H."/>
        </authorList>
    </citation>
    <scope>NUCLEOTIDE SEQUENCE</scope>
    <source>
        <strain evidence="7">20211129_DDA</strain>
        <tissue evidence="7">Liver</tissue>
    </source>
</reference>
<evidence type="ECO:0000256" key="4">
    <source>
        <dbReference type="ARBA" id="ARBA00023080"/>
    </source>
</evidence>
<comment type="pathway">
    <text evidence="1 5">Pyrimidine metabolism; dUMP biosynthesis; dUMP from dCTP (dUTP route): step 2/2.</text>
</comment>
<dbReference type="GO" id="GO:0000287">
    <property type="term" value="F:magnesium ion binding"/>
    <property type="evidence" value="ECO:0007669"/>
    <property type="project" value="UniProtKB-UniRule"/>
</dbReference>
<comment type="catalytic activity">
    <reaction evidence="5">
        <text>dUTP + H2O = dUMP + diphosphate + H(+)</text>
        <dbReference type="Rhea" id="RHEA:10248"/>
        <dbReference type="ChEBI" id="CHEBI:15377"/>
        <dbReference type="ChEBI" id="CHEBI:15378"/>
        <dbReference type="ChEBI" id="CHEBI:33019"/>
        <dbReference type="ChEBI" id="CHEBI:61555"/>
        <dbReference type="ChEBI" id="CHEBI:246422"/>
        <dbReference type="EC" id="3.6.1.23"/>
    </reaction>
</comment>
<evidence type="ECO:0000313" key="7">
    <source>
        <dbReference type="EMBL" id="KAJ1204863.1"/>
    </source>
</evidence>
<dbReference type="PANTHER" id="PTHR11241:SF0">
    <property type="entry name" value="DEOXYURIDINE 5'-TRIPHOSPHATE NUCLEOTIDOHYDROLASE"/>
    <property type="match status" value="1"/>
</dbReference>
<proteinExistence type="inferred from homology"/>
<dbReference type="EC" id="3.6.1.23" evidence="5"/>
<comment type="function">
    <text evidence="5">Involved in nucleotide metabolism via production of dUMP, the immediate precursor of thymidine nucleotides, and decreases the intracellular concentration of dUTP so that uracil cannot be incorporated into DNA.</text>
</comment>
<dbReference type="GO" id="GO:0006226">
    <property type="term" value="P:dUMP biosynthetic process"/>
    <property type="evidence" value="ECO:0007669"/>
    <property type="project" value="UniProtKB-UniRule"/>
</dbReference>
<keyword evidence="8" id="KW-1185">Reference proteome</keyword>
<dbReference type="GO" id="GO:0046081">
    <property type="term" value="P:dUTP catabolic process"/>
    <property type="evidence" value="ECO:0007669"/>
    <property type="project" value="UniProtKB-UniRule"/>
</dbReference>
<keyword evidence="5" id="KW-0460">Magnesium</keyword>
<gene>
    <name evidence="7" type="ORF">NDU88_000301</name>
</gene>
<organism evidence="7 8">
    <name type="scientific">Pleurodeles waltl</name>
    <name type="common">Iberian ribbed newt</name>
    <dbReference type="NCBI Taxonomy" id="8319"/>
    <lineage>
        <taxon>Eukaryota</taxon>
        <taxon>Metazoa</taxon>
        <taxon>Chordata</taxon>
        <taxon>Craniata</taxon>
        <taxon>Vertebrata</taxon>
        <taxon>Euteleostomi</taxon>
        <taxon>Amphibia</taxon>
        <taxon>Batrachia</taxon>
        <taxon>Caudata</taxon>
        <taxon>Salamandroidea</taxon>
        <taxon>Salamandridae</taxon>
        <taxon>Pleurodelinae</taxon>
        <taxon>Pleurodeles</taxon>
    </lineage>
</organism>
<dbReference type="Proteomes" id="UP001066276">
    <property type="component" value="Chromosome 1_2"/>
</dbReference>
<keyword evidence="5" id="KW-0479">Metal-binding</keyword>
<keyword evidence="4 5" id="KW-0546">Nucleotide metabolism</keyword>
<sequence length="64" mass="6810">VGIQIPPEHSGLIASRSVLAHKGIQVLGGVIDADYQGEIKVILLNSGEFDSFIQIGDRIAQLVI</sequence>
<evidence type="ECO:0000256" key="5">
    <source>
        <dbReference type="RuleBase" id="RU367024"/>
    </source>
</evidence>
<dbReference type="InterPro" id="IPR033704">
    <property type="entry name" value="dUTPase_trimeric"/>
</dbReference>
<evidence type="ECO:0000256" key="1">
    <source>
        <dbReference type="ARBA" id="ARBA00005142"/>
    </source>
</evidence>
<evidence type="ECO:0000313" key="8">
    <source>
        <dbReference type="Proteomes" id="UP001066276"/>
    </source>
</evidence>
<protein>
    <recommendedName>
        <fullName evidence="5">Deoxyuridine 5'-triphosphate nucleotidohydrolase</fullName>
        <shortName evidence="5">dUTPase</shortName>
        <ecNumber evidence="5">3.6.1.23</ecNumber>
    </recommendedName>
    <alternativeName>
        <fullName evidence="5">dUTP pyrophosphatase</fullName>
    </alternativeName>
</protein>
<name>A0AAV7VWZ1_PLEWA</name>
<accession>A0AAV7VWZ1</accession>
<feature type="non-terminal residue" evidence="7">
    <location>
        <position position="64"/>
    </location>
</feature>
<feature type="non-terminal residue" evidence="7">
    <location>
        <position position="1"/>
    </location>
</feature>
<dbReference type="Pfam" id="PF00692">
    <property type="entry name" value="dUTPase"/>
    <property type="match status" value="1"/>
</dbReference>
<dbReference type="Gene3D" id="2.70.40.10">
    <property type="match status" value="1"/>
</dbReference>
<dbReference type="CDD" id="cd07557">
    <property type="entry name" value="trimeric_dUTPase"/>
    <property type="match status" value="1"/>
</dbReference>
<feature type="domain" description="dUTPase-like" evidence="6">
    <location>
        <begin position="3"/>
        <end position="64"/>
    </location>
</feature>